<dbReference type="GO" id="GO:0008795">
    <property type="term" value="F:NAD+ synthase activity"/>
    <property type="evidence" value="ECO:0007669"/>
    <property type="project" value="UniProtKB-UniRule"/>
</dbReference>
<dbReference type="PIRSF" id="PIRSF006630">
    <property type="entry name" value="NADS_GAT"/>
    <property type="match status" value="1"/>
</dbReference>
<evidence type="ECO:0000256" key="1">
    <source>
        <dbReference type="ARBA" id="ARBA00005188"/>
    </source>
</evidence>
<dbReference type="PROSITE" id="PS50263">
    <property type="entry name" value="CN_HYDROLASE"/>
    <property type="match status" value="1"/>
</dbReference>
<feature type="active site" description="Nucleophile; for glutaminase activity" evidence="7">
    <location>
        <position position="149"/>
    </location>
</feature>
<feature type="binding site" evidence="7">
    <location>
        <position position="175"/>
    </location>
    <ligand>
        <name>L-glutamine</name>
        <dbReference type="ChEBI" id="CHEBI:58359"/>
    </ligand>
</feature>
<comment type="catalytic activity">
    <reaction evidence="7 8">
        <text>deamido-NAD(+) + L-glutamine + ATP + H2O = L-glutamate + AMP + diphosphate + NAD(+) + H(+)</text>
        <dbReference type="Rhea" id="RHEA:24384"/>
        <dbReference type="ChEBI" id="CHEBI:15377"/>
        <dbReference type="ChEBI" id="CHEBI:15378"/>
        <dbReference type="ChEBI" id="CHEBI:29985"/>
        <dbReference type="ChEBI" id="CHEBI:30616"/>
        <dbReference type="ChEBI" id="CHEBI:33019"/>
        <dbReference type="ChEBI" id="CHEBI:57540"/>
        <dbReference type="ChEBI" id="CHEBI:58359"/>
        <dbReference type="ChEBI" id="CHEBI:58437"/>
        <dbReference type="ChEBI" id="CHEBI:456215"/>
        <dbReference type="EC" id="6.3.5.1"/>
    </reaction>
</comment>
<feature type="binding site" evidence="7">
    <location>
        <position position="402"/>
    </location>
    <ligand>
        <name>deamido-NAD(+)</name>
        <dbReference type="ChEBI" id="CHEBI:58437"/>
        <note>ligand shared between two neighboring subunits</note>
    </ligand>
</feature>
<dbReference type="FunFam" id="3.40.50.620:FF:000106">
    <property type="entry name" value="Glutamine-dependent NAD(+) synthetase"/>
    <property type="match status" value="1"/>
</dbReference>
<dbReference type="SUPFAM" id="SSF56317">
    <property type="entry name" value="Carbon-nitrogen hydrolase"/>
    <property type="match status" value="1"/>
</dbReference>
<name>A0A099EZH5_9RHOB</name>
<dbReference type="UniPathway" id="UPA00253">
    <property type="reaction ID" value="UER00334"/>
</dbReference>
<accession>A0A099EZH5</accession>
<dbReference type="STRING" id="690417.IC63_12830"/>
<keyword evidence="5 7" id="KW-0067">ATP-binding</keyword>
<dbReference type="InterPro" id="IPR003010">
    <property type="entry name" value="C-N_Hydrolase"/>
</dbReference>
<dbReference type="NCBIfam" id="NF010588">
    <property type="entry name" value="PRK13981.1"/>
    <property type="match status" value="1"/>
</dbReference>
<feature type="active site" description="Proton acceptor; for glutaminase activity" evidence="7">
    <location>
        <position position="45"/>
    </location>
</feature>
<evidence type="ECO:0000313" key="11">
    <source>
        <dbReference type="EMBL" id="KGJ03845.1"/>
    </source>
</evidence>
<evidence type="ECO:0000256" key="3">
    <source>
        <dbReference type="ARBA" id="ARBA00022598"/>
    </source>
</evidence>
<comment type="similarity">
    <text evidence="9">Belongs to the NAD synthetase family.</text>
</comment>
<organism evidence="11 12">
    <name type="scientific">Paracoccus sphaerophysae</name>
    <dbReference type="NCBI Taxonomy" id="690417"/>
    <lineage>
        <taxon>Bacteria</taxon>
        <taxon>Pseudomonadati</taxon>
        <taxon>Pseudomonadota</taxon>
        <taxon>Alphaproteobacteria</taxon>
        <taxon>Rhodobacterales</taxon>
        <taxon>Paracoccaceae</taxon>
        <taxon>Paracoccus</taxon>
    </lineage>
</organism>
<feature type="binding site" evidence="7">
    <location>
        <position position="521"/>
    </location>
    <ligand>
        <name>deamido-NAD(+)</name>
        <dbReference type="ChEBI" id="CHEBI:58437"/>
        <note>ligand shared between two neighboring subunits</note>
    </ligand>
</feature>
<protein>
    <recommendedName>
        <fullName evidence="7 8">Glutamine-dependent NAD(+) synthetase</fullName>
        <ecNumber evidence="7 8">6.3.5.1</ecNumber>
    </recommendedName>
    <alternativeName>
        <fullName evidence="7 8">NAD(+) synthase [glutamine-hydrolyzing]</fullName>
    </alternativeName>
</protein>
<dbReference type="Pfam" id="PF02540">
    <property type="entry name" value="NAD_synthase"/>
    <property type="match status" value="1"/>
</dbReference>
<dbReference type="PANTHER" id="PTHR23090:SF9">
    <property type="entry name" value="GLUTAMINE-DEPENDENT NAD(+) SYNTHETASE"/>
    <property type="match status" value="1"/>
</dbReference>
<evidence type="ECO:0000256" key="5">
    <source>
        <dbReference type="ARBA" id="ARBA00022840"/>
    </source>
</evidence>
<dbReference type="Gene3D" id="3.60.110.10">
    <property type="entry name" value="Carbon-nitrogen hydrolase"/>
    <property type="match status" value="1"/>
</dbReference>
<evidence type="ECO:0000256" key="2">
    <source>
        <dbReference type="ARBA" id="ARBA00007145"/>
    </source>
</evidence>
<feature type="binding site" evidence="7">
    <location>
        <position position="373"/>
    </location>
    <ligand>
        <name>deamido-NAD(+)</name>
        <dbReference type="ChEBI" id="CHEBI:58437"/>
        <note>ligand shared between two neighboring subunits</note>
    </ligand>
</feature>
<comment type="caution">
    <text evidence="11">The sequence shown here is derived from an EMBL/GenBank/DDBJ whole genome shotgun (WGS) entry which is preliminary data.</text>
</comment>
<dbReference type="NCBIfam" id="TIGR00552">
    <property type="entry name" value="nadE"/>
    <property type="match status" value="1"/>
</dbReference>
<dbReference type="InterPro" id="IPR036526">
    <property type="entry name" value="C-N_Hydrolase_sf"/>
</dbReference>
<evidence type="ECO:0000313" key="12">
    <source>
        <dbReference type="Proteomes" id="UP000029917"/>
    </source>
</evidence>
<dbReference type="GO" id="GO:0009435">
    <property type="term" value="P:NAD+ biosynthetic process"/>
    <property type="evidence" value="ECO:0007669"/>
    <property type="project" value="UniProtKB-UniRule"/>
</dbReference>
<dbReference type="SUPFAM" id="SSF52402">
    <property type="entry name" value="Adenine nucleotide alpha hydrolases-like"/>
    <property type="match status" value="1"/>
</dbReference>
<evidence type="ECO:0000256" key="9">
    <source>
        <dbReference type="RuleBase" id="RU003811"/>
    </source>
</evidence>
<dbReference type="Pfam" id="PF00795">
    <property type="entry name" value="CN_hydrolase"/>
    <property type="match status" value="1"/>
</dbReference>
<keyword evidence="6 7" id="KW-0520">NAD</keyword>
<dbReference type="OrthoDB" id="9760188at2"/>
<sequence>MTDRFRLTMAQLNATVGDLTGNAARARAAFAAARDAGADMLALPEMFITGYQTQDLVLKPAFLRDCRAAIEQLAADCADGPTIGIGGPWTKGDKLHNAWLILQGGQVVARVYKHELPHKQLFDELRLFDPGPISGPYVVNGVRIGSPICEDAWWPAVTETLAETGAEILIVPNGSPYHRDKLDLRMGHMVARVHEGGLPLAYVNMVGGQDDQVYDGASFVLNPGGHKVVQMAPFDEGLVHVDFTRTSEGWRAERGEMVPQPDAWEQDYRAMCVGLGDYMRKSGFRKALLGLSGGIDSALVATIAADVLGPDNVRGVRMPSEYSSQHSLDDAEAVARRLGIRMDTIPIEGPRAAVTEALSGVMAGTTPDLTEENIQSRLRGLLLMALSNKFGELLLSTGNKSEVAVGYATIYGDMAGGYNPLKDLYKTRVFDTCRWRNANHRPWMLAPAGEVIPPNVITKPPSAELRPDQTDQDSLPPYEVLDAILYGLIERDQSVADLVAQGFDRDTVKKVEHLVYVSEWKRYQAAPGPRVSPRAFWLDRRYPLVNRWRDNG</sequence>
<feature type="binding site" evidence="7">
    <location>
        <begin position="290"/>
        <end position="297"/>
    </location>
    <ligand>
        <name>ATP</name>
        <dbReference type="ChEBI" id="CHEBI:30616"/>
    </ligand>
</feature>
<dbReference type="InterPro" id="IPR022310">
    <property type="entry name" value="NAD/GMP_synthase"/>
</dbReference>
<comment type="pathway">
    <text evidence="1 7 8">Cofactor biosynthesis; NAD(+) biosynthesis; NAD(+) from deamido-NAD(+) (L-Gln route): step 1/1.</text>
</comment>
<gene>
    <name evidence="7" type="primary">nadE</name>
    <name evidence="11" type="ORF">IC63_12830</name>
</gene>
<dbReference type="HAMAP" id="MF_02090">
    <property type="entry name" value="NadE_glutamine_dep"/>
    <property type="match status" value="1"/>
</dbReference>
<feature type="active site" description="For glutaminase activity" evidence="7">
    <location>
        <position position="113"/>
    </location>
</feature>
<evidence type="ECO:0000259" key="10">
    <source>
        <dbReference type="PROSITE" id="PS50263"/>
    </source>
</evidence>
<evidence type="ECO:0000256" key="8">
    <source>
        <dbReference type="PIRNR" id="PIRNR006630"/>
    </source>
</evidence>
<dbReference type="GO" id="GO:0003952">
    <property type="term" value="F:NAD+ synthase (glutamine-hydrolyzing) activity"/>
    <property type="evidence" value="ECO:0007669"/>
    <property type="project" value="UniProtKB-UniRule"/>
</dbReference>
<dbReference type="InterPro" id="IPR003694">
    <property type="entry name" value="NAD_synthase"/>
</dbReference>
<dbReference type="PANTHER" id="PTHR23090">
    <property type="entry name" value="NH 3 /GLUTAMINE-DEPENDENT NAD + SYNTHETASE"/>
    <property type="match status" value="1"/>
</dbReference>
<dbReference type="Gene3D" id="3.40.50.620">
    <property type="entry name" value="HUPs"/>
    <property type="match status" value="1"/>
</dbReference>
<dbReference type="RefSeq" id="WP_036720869.1">
    <property type="nucleotide sequence ID" value="NZ_JRKS01000047.1"/>
</dbReference>
<reference evidence="11 12" key="1">
    <citation type="submission" date="2014-09" db="EMBL/GenBank/DDBJ databases">
        <authorList>
            <person name="McGinnis J.M."/>
            <person name="Wolfgang W.J."/>
        </authorList>
    </citation>
    <scope>NUCLEOTIDE SEQUENCE [LARGE SCALE GENOMIC DNA]</scope>
    <source>
        <strain evidence="11 12">HAMBI 3106</strain>
    </source>
</reference>
<feature type="binding site" evidence="7">
    <location>
        <position position="397"/>
    </location>
    <ligand>
        <name>ATP</name>
        <dbReference type="ChEBI" id="CHEBI:30616"/>
    </ligand>
</feature>
<proteinExistence type="inferred from homology"/>
<dbReference type="GO" id="GO:0005737">
    <property type="term" value="C:cytoplasm"/>
    <property type="evidence" value="ECO:0007669"/>
    <property type="project" value="InterPro"/>
</dbReference>
<dbReference type="InterPro" id="IPR014729">
    <property type="entry name" value="Rossmann-like_a/b/a_fold"/>
</dbReference>
<dbReference type="CDD" id="cd00553">
    <property type="entry name" value="NAD_synthase"/>
    <property type="match status" value="1"/>
</dbReference>
<comment type="function">
    <text evidence="7">Catalyzes the ATP-dependent amidation of deamido-NAD to form NAD. Uses L-glutamine as a nitrogen source.</text>
</comment>
<feature type="domain" description="CN hydrolase" evidence="10">
    <location>
        <begin position="5"/>
        <end position="245"/>
    </location>
</feature>
<dbReference type="Proteomes" id="UP000029917">
    <property type="component" value="Unassembled WGS sequence"/>
</dbReference>
<evidence type="ECO:0000256" key="7">
    <source>
        <dbReference type="HAMAP-Rule" id="MF_02090"/>
    </source>
</evidence>
<dbReference type="GO" id="GO:0004359">
    <property type="term" value="F:glutaminase activity"/>
    <property type="evidence" value="ECO:0007669"/>
    <property type="project" value="InterPro"/>
</dbReference>
<dbReference type="CDD" id="cd07570">
    <property type="entry name" value="GAT_Gln-NAD-synth"/>
    <property type="match status" value="1"/>
</dbReference>
<dbReference type="AlphaFoldDB" id="A0A099EZH5"/>
<feature type="binding site" evidence="7">
    <location>
        <position position="181"/>
    </location>
    <ligand>
        <name>L-glutamine</name>
        <dbReference type="ChEBI" id="CHEBI:58359"/>
    </ligand>
</feature>
<keyword evidence="3 7" id="KW-0436">Ligase</keyword>
<evidence type="ECO:0000256" key="4">
    <source>
        <dbReference type="ARBA" id="ARBA00022741"/>
    </source>
</evidence>
<dbReference type="EC" id="6.3.5.1" evidence="7 8"/>
<evidence type="ECO:0000256" key="6">
    <source>
        <dbReference type="ARBA" id="ARBA00023027"/>
    </source>
</evidence>
<comment type="similarity">
    <text evidence="2 7 8">In the C-terminal section; belongs to the NAD synthetase family.</text>
</comment>
<comment type="caution">
    <text evidence="7">Lacks conserved residue(s) required for the propagation of feature annotation.</text>
</comment>
<dbReference type="GO" id="GO:0005524">
    <property type="term" value="F:ATP binding"/>
    <property type="evidence" value="ECO:0007669"/>
    <property type="project" value="UniProtKB-UniRule"/>
</dbReference>
<dbReference type="EMBL" id="JRKS01000047">
    <property type="protein sequence ID" value="KGJ03845.1"/>
    <property type="molecule type" value="Genomic_DNA"/>
</dbReference>
<keyword evidence="12" id="KW-1185">Reference proteome</keyword>
<reference evidence="11 12" key="2">
    <citation type="submission" date="2014-10" db="EMBL/GenBank/DDBJ databases">
        <title>Paracoccus sanguinis sp. nov., isolated from clinical specimens of New York State patients.</title>
        <authorList>
            <person name="Mingle L.A."/>
            <person name="Cole J.A."/>
            <person name="Lapierre P."/>
            <person name="Musser K.A."/>
        </authorList>
    </citation>
    <scope>NUCLEOTIDE SEQUENCE [LARGE SCALE GENOMIC DNA]</scope>
    <source>
        <strain evidence="11 12">HAMBI 3106</strain>
    </source>
</reference>
<dbReference type="InterPro" id="IPR014445">
    <property type="entry name" value="Gln-dep_NAD_synthase"/>
</dbReference>
<keyword evidence="4 7" id="KW-0547">Nucleotide-binding</keyword>